<proteinExistence type="predicted"/>
<gene>
    <name evidence="1" type="ORF">EVAR_82211_1</name>
</gene>
<dbReference type="EMBL" id="BGZK01000479">
    <property type="protein sequence ID" value="GBP46212.1"/>
    <property type="molecule type" value="Genomic_DNA"/>
</dbReference>
<comment type="caution">
    <text evidence="1">The sequence shown here is derived from an EMBL/GenBank/DDBJ whole genome shotgun (WGS) entry which is preliminary data.</text>
</comment>
<accession>A0A4C1W6N8</accession>
<dbReference type="AlphaFoldDB" id="A0A4C1W6N8"/>
<sequence>MQHGWFTGKMKLSNNFQLKRQKSILGRRRAEQRRSESEREADVYFGRTEIGIVIDIEIESGTGTGAENGTRIDMDNMILIEIKIDSKSGDIEDEEIRSNLCLQK</sequence>
<name>A0A4C1W6N8_EUMVA</name>
<evidence type="ECO:0000313" key="2">
    <source>
        <dbReference type="Proteomes" id="UP000299102"/>
    </source>
</evidence>
<organism evidence="1 2">
    <name type="scientific">Eumeta variegata</name>
    <name type="common">Bagworm moth</name>
    <name type="synonym">Eumeta japonica</name>
    <dbReference type="NCBI Taxonomy" id="151549"/>
    <lineage>
        <taxon>Eukaryota</taxon>
        <taxon>Metazoa</taxon>
        <taxon>Ecdysozoa</taxon>
        <taxon>Arthropoda</taxon>
        <taxon>Hexapoda</taxon>
        <taxon>Insecta</taxon>
        <taxon>Pterygota</taxon>
        <taxon>Neoptera</taxon>
        <taxon>Endopterygota</taxon>
        <taxon>Lepidoptera</taxon>
        <taxon>Glossata</taxon>
        <taxon>Ditrysia</taxon>
        <taxon>Tineoidea</taxon>
        <taxon>Psychidae</taxon>
        <taxon>Oiketicinae</taxon>
        <taxon>Eumeta</taxon>
    </lineage>
</organism>
<evidence type="ECO:0000313" key="1">
    <source>
        <dbReference type="EMBL" id="GBP46212.1"/>
    </source>
</evidence>
<reference evidence="1 2" key="1">
    <citation type="journal article" date="2019" name="Commun. Biol.">
        <title>The bagworm genome reveals a unique fibroin gene that provides high tensile strength.</title>
        <authorList>
            <person name="Kono N."/>
            <person name="Nakamura H."/>
            <person name="Ohtoshi R."/>
            <person name="Tomita M."/>
            <person name="Numata K."/>
            <person name="Arakawa K."/>
        </authorList>
    </citation>
    <scope>NUCLEOTIDE SEQUENCE [LARGE SCALE GENOMIC DNA]</scope>
</reference>
<keyword evidence="2" id="KW-1185">Reference proteome</keyword>
<dbReference type="Proteomes" id="UP000299102">
    <property type="component" value="Unassembled WGS sequence"/>
</dbReference>
<protein>
    <submittedName>
        <fullName evidence="1">Uncharacterized protein</fullName>
    </submittedName>
</protein>